<feature type="domain" description="GST C-terminal" evidence="2">
    <location>
        <begin position="89"/>
        <end position="212"/>
    </location>
</feature>
<dbReference type="SFLD" id="SFLDG00358">
    <property type="entry name" value="Main_(cytGST)"/>
    <property type="match status" value="1"/>
</dbReference>
<dbReference type="Pfam" id="PF13409">
    <property type="entry name" value="GST_N_2"/>
    <property type="match status" value="1"/>
</dbReference>
<evidence type="ECO:0000259" key="2">
    <source>
        <dbReference type="PROSITE" id="PS50405"/>
    </source>
</evidence>
<accession>A0A0A3Z300</accession>
<dbReference type="InterPro" id="IPR010987">
    <property type="entry name" value="Glutathione-S-Trfase_C-like"/>
</dbReference>
<evidence type="ECO:0000313" key="4">
    <source>
        <dbReference type="Proteomes" id="UP000030377"/>
    </source>
</evidence>
<dbReference type="PROSITE" id="PS50405">
    <property type="entry name" value="GST_CTER"/>
    <property type="match status" value="1"/>
</dbReference>
<dbReference type="SFLD" id="SFLDS00019">
    <property type="entry name" value="Glutathione_Transferase_(cytos"/>
    <property type="match status" value="1"/>
</dbReference>
<dbReference type="InterPro" id="IPR040079">
    <property type="entry name" value="Glutathione_S-Trfase"/>
</dbReference>
<dbReference type="SUPFAM" id="SSF47616">
    <property type="entry name" value="GST C-terminal domain-like"/>
    <property type="match status" value="1"/>
</dbReference>
<dbReference type="PANTHER" id="PTHR44051">
    <property type="entry name" value="GLUTATHIONE S-TRANSFERASE-RELATED"/>
    <property type="match status" value="1"/>
</dbReference>
<dbReference type="InterPro" id="IPR004046">
    <property type="entry name" value="GST_C"/>
</dbReference>
<dbReference type="SUPFAM" id="SSF52833">
    <property type="entry name" value="Thioredoxin-like"/>
    <property type="match status" value="1"/>
</dbReference>
<reference evidence="3 4" key="1">
    <citation type="submission" date="2014-09" db="EMBL/GenBank/DDBJ databases">
        <title>Draft genome of Bradyrhizobium japonicum Is-34.</title>
        <authorList>
            <person name="Tsurumaru H."/>
            <person name="Yamakawa T."/>
            <person name="Hashimoto S."/>
            <person name="Okizaki K."/>
            <person name="Kanesaki Y."/>
            <person name="Yoshikawa H."/>
            <person name="Yajima S."/>
        </authorList>
    </citation>
    <scope>NUCLEOTIDE SEQUENCE [LARGE SCALE GENOMIC DNA]</scope>
    <source>
        <strain evidence="3 4">Is-34</strain>
    </source>
</reference>
<dbReference type="EMBL" id="JRPN01000005">
    <property type="protein sequence ID" value="KGT80283.1"/>
    <property type="molecule type" value="Genomic_DNA"/>
</dbReference>
<dbReference type="CDD" id="cd03057">
    <property type="entry name" value="GST_N_Beta"/>
    <property type="match status" value="1"/>
</dbReference>
<comment type="caution">
    <text evidence="3">The sequence shown here is derived from an EMBL/GenBank/DDBJ whole genome shotgun (WGS) entry which is preliminary data.</text>
</comment>
<dbReference type="InterPro" id="IPR036249">
    <property type="entry name" value="Thioredoxin-like_sf"/>
</dbReference>
<organism evidence="3 4">
    <name type="scientific">Bradyrhizobium japonicum</name>
    <dbReference type="NCBI Taxonomy" id="375"/>
    <lineage>
        <taxon>Bacteria</taxon>
        <taxon>Pseudomonadati</taxon>
        <taxon>Pseudomonadota</taxon>
        <taxon>Alphaproteobacteria</taxon>
        <taxon>Hyphomicrobiales</taxon>
        <taxon>Nitrobacteraceae</taxon>
        <taxon>Bradyrhizobium</taxon>
    </lineage>
</organism>
<evidence type="ECO:0000313" key="3">
    <source>
        <dbReference type="EMBL" id="KGT80283.1"/>
    </source>
</evidence>
<feature type="domain" description="GST N-terminal" evidence="1">
    <location>
        <begin position="1"/>
        <end position="83"/>
    </location>
</feature>
<dbReference type="Proteomes" id="UP000030377">
    <property type="component" value="Unassembled WGS sequence"/>
</dbReference>
<dbReference type="STRING" id="375.BKD09_RS21545"/>
<dbReference type="Gene3D" id="1.20.1050.10">
    <property type="match status" value="1"/>
</dbReference>
<dbReference type="AlphaFoldDB" id="A0A0A3Z300"/>
<dbReference type="Pfam" id="PF00043">
    <property type="entry name" value="GST_C"/>
    <property type="match status" value="1"/>
</dbReference>
<dbReference type="PANTHER" id="PTHR44051:SF8">
    <property type="entry name" value="GLUTATHIONE S-TRANSFERASE GSTA"/>
    <property type="match status" value="1"/>
</dbReference>
<keyword evidence="3" id="KW-0808">Transferase</keyword>
<sequence length="212" mass="23478">MLQLYFSPMACSLASRIALMEAGLDARYHLVHLRTKTVADDDSDFRGVSPKGAVPVLVLENGDRLTESSAVLQYIADAKPEAGLAPRFGDPDRYRLQEWLSFIGSEIHKAFLFPTFWYKDDGSLAKPRARITQTLAVPSAHLADHEFLVGERFTVADAHLTWALLLLRPAGVDIAQWSSLSAYLARMQARPSVRDAIATEMELRKTVPANPA</sequence>
<name>A0A0A3Z300_BRAJP</name>
<gene>
    <name evidence="3" type="ORF">MA20_09590</name>
</gene>
<dbReference type="PROSITE" id="PS50404">
    <property type="entry name" value="GST_NTER"/>
    <property type="match status" value="1"/>
</dbReference>
<dbReference type="GO" id="GO:0016740">
    <property type="term" value="F:transferase activity"/>
    <property type="evidence" value="ECO:0007669"/>
    <property type="project" value="UniProtKB-KW"/>
</dbReference>
<dbReference type="Gene3D" id="3.40.30.10">
    <property type="entry name" value="Glutaredoxin"/>
    <property type="match status" value="1"/>
</dbReference>
<dbReference type="RefSeq" id="WP_028158499.1">
    <property type="nucleotide sequence ID" value="NZ_JANUDC010000001.1"/>
</dbReference>
<dbReference type="InterPro" id="IPR004045">
    <property type="entry name" value="Glutathione_S-Trfase_N"/>
</dbReference>
<evidence type="ECO:0000259" key="1">
    <source>
        <dbReference type="PROSITE" id="PS50404"/>
    </source>
</evidence>
<proteinExistence type="predicted"/>
<dbReference type="InterPro" id="IPR036282">
    <property type="entry name" value="Glutathione-S-Trfase_C_sf"/>
</dbReference>
<dbReference type="CDD" id="cd03188">
    <property type="entry name" value="GST_C_Beta"/>
    <property type="match status" value="1"/>
</dbReference>
<protein>
    <submittedName>
        <fullName evidence="3">Glutathione S-transferase</fullName>
    </submittedName>
</protein>
<dbReference type="SFLD" id="SFLDG01150">
    <property type="entry name" value="Main.1:_Beta-like"/>
    <property type="match status" value="1"/>
</dbReference>